<dbReference type="OrthoDB" id="3251353at2759"/>
<dbReference type="InParanoid" id="A0A0H2SJS9"/>
<feature type="region of interest" description="Disordered" evidence="1">
    <location>
        <begin position="1"/>
        <end position="148"/>
    </location>
</feature>
<evidence type="ECO:0000313" key="2">
    <source>
        <dbReference type="EMBL" id="KLO17376.1"/>
    </source>
</evidence>
<accession>A0A0H2SJS9</accession>
<feature type="compositionally biased region" description="Acidic residues" evidence="1">
    <location>
        <begin position="30"/>
        <end position="54"/>
    </location>
</feature>
<protein>
    <submittedName>
        <fullName evidence="2">Uncharacterized protein</fullName>
    </submittedName>
</protein>
<sequence length="220" mass="24751">MSTSPFTYRRRLGRCPSPPTWAWYEQIPFPEDDSDNTDSGVEDDEDDSCSEDDDSYGRDDEAGDRPVSPSDSGSEGVRRSEGGADALGPTDQAGDSEMSEKVEHTGSDQPNASSELDTKKDIKGKQRAVDPPEVDESPRRRERRKKHREPVFKFRPILTIQRSHGFVWNQDLFVPPYIKDRYVASTSPPDQSGCLSSYNDYEVDVVEIRVKEGEFANIIP</sequence>
<name>A0A0H2SJS9_9AGAM</name>
<organism evidence="2 3">
    <name type="scientific">Schizopora paradoxa</name>
    <dbReference type="NCBI Taxonomy" id="27342"/>
    <lineage>
        <taxon>Eukaryota</taxon>
        <taxon>Fungi</taxon>
        <taxon>Dikarya</taxon>
        <taxon>Basidiomycota</taxon>
        <taxon>Agaricomycotina</taxon>
        <taxon>Agaricomycetes</taxon>
        <taxon>Hymenochaetales</taxon>
        <taxon>Schizoporaceae</taxon>
        <taxon>Schizopora</taxon>
    </lineage>
</organism>
<dbReference type="Proteomes" id="UP000053477">
    <property type="component" value="Unassembled WGS sequence"/>
</dbReference>
<feature type="compositionally biased region" description="Basic and acidic residues" evidence="1">
    <location>
        <begin position="55"/>
        <end position="64"/>
    </location>
</feature>
<proteinExistence type="predicted"/>
<dbReference type="EMBL" id="KQ085905">
    <property type="protein sequence ID" value="KLO17376.1"/>
    <property type="molecule type" value="Genomic_DNA"/>
</dbReference>
<feature type="compositionally biased region" description="Basic and acidic residues" evidence="1">
    <location>
        <begin position="116"/>
        <end position="130"/>
    </location>
</feature>
<evidence type="ECO:0000256" key="1">
    <source>
        <dbReference type="SAM" id="MobiDB-lite"/>
    </source>
</evidence>
<reference evidence="2 3" key="1">
    <citation type="submission" date="2015-04" db="EMBL/GenBank/DDBJ databases">
        <title>Complete genome sequence of Schizopora paradoxa KUC8140, a cosmopolitan wood degrader in East Asia.</title>
        <authorList>
            <consortium name="DOE Joint Genome Institute"/>
            <person name="Min B."/>
            <person name="Park H."/>
            <person name="Jang Y."/>
            <person name="Kim J.-J."/>
            <person name="Kim K.H."/>
            <person name="Pangilinan J."/>
            <person name="Lipzen A."/>
            <person name="Riley R."/>
            <person name="Grigoriev I.V."/>
            <person name="Spatafora J.W."/>
            <person name="Choi I.-G."/>
        </authorList>
    </citation>
    <scope>NUCLEOTIDE SEQUENCE [LARGE SCALE GENOMIC DNA]</scope>
    <source>
        <strain evidence="2 3">KUC8140</strain>
    </source>
</reference>
<gene>
    <name evidence="2" type="ORF">SCHPADRAFT_900651</name>
</gene>
<keyword evidence="3" id="KW-1185">Reference proteome</keyword>
<dbReference type="AlphaFoldDB" id="A0A0H2SJS9"/>
<evidence type="ECO:0000313" key="3">
    <source>
        <dbReference type="Proteomes" id="UP000053477"/>
    </source>
</evidence>